<dbReference type="PANTHER" id="PTHR38776">
    <property type="entry name" value="MLTA-INTERACTING PROTEIN-RELATED"/>
    <property type="match status" value="1"/>
</dbReference>
<dbReference type="Pfam" id="PF06629">
    <property type="entry name" value="MipA"/>
    <property type="match status" value="1"/>
</dbReference>
<dbReference type="InterPro" id="IPR010583">
    <property type="entry name" value="MipA"/>
</dbReference>
<gene>
    <name evidence="7" type="ORF">MN202_14380</name>
</gene>
<evidence type="ECO:0000256" key="3">
    <source>
        <dbReference type="ARBA" id="ARBA00022729"/>
    </source>
</evidence>
<keyword evidence="4" id="KW-0472">Membrane</keyword>
<comment type="caution">
    <text evidence="7">The sequence shown here is derived from an EMBL/GenBank/DDBJ whole genome shotgun (WGS) entry which is preliminary data.</text>
</comment>
<comment type="similarity">
    <text evidence="2">Belongs to the MipA/OmpV family.</text>
</comment>
<dbReference type="Proteomes" id="UP001375382">
    <property type="component" value="Unassembled WGS sequence"/>
</dbReference>
<dbReference type="RefSeq" id="WP_335736831.1">
    <property type="nucleotide sequence ID" value="NZ_JALAAR010000012.1"/>
</dbReference>
<dbReference type="EMBL" id="JALAAR010000012">
    <property type="protein sequence ID" value="MEH8018425.1"/>
    <property type="molecule type" value="Genomic_DNA"/>
</dbReference>
<name>A0ABU8C9X5_9GAMM</name>
<evidence type="ECO:0000256" key="2">
    <source>
        <dbReference type="ARBA" id="ARBA00005722"/>
    </source>
</evidence>
<evidence type="ECO:0000256" key="4">
    <source>
        <dbReference type="ARBA" id="ARBA00023136"/>
    </source>
</evidence>
<evidence type="ECO:0000256" key="1">
    <source>
        <dbReference type="ARBA" id="ARBA00004442"/>
    </source>
</evidence>
<protein>
    <submittedName>
        <fullName evidence="7">MipA/OmpV family protein</fullName>
    </submittedName>
</protein>
<proteinExistence type="inferred from homology"/>
<feature type="signal peptide" evidence="6">
    <location>
        <begin position="1"/>
        <end position="17"/>
    </location>
</feature>
<comment type="subcellular location">
    <subcellularLocation>
        <location evidence="1">Cell outer membrane</location>
    </subcellularLocation>
</comment>
<keyword evidence="8" id="KW-1185">Reference proteome</keyword>
<evidence type="ECO:0000313" key="8">
    <source>
        <dbReference type="Proteomes" id="UP001375382"/>
    </source>
</evidence>
<evidence type="ECO:0000256" key="6">
    <source>
        <dbReference type="SAM" id="SignalP"/>
    </source>
</evidence>
<organism evidence="7 8">
    <name type="scientific">Rheinheimera muenzenbergensis</name>
    <dbReference type="NCBI Taxonomy" id="1193628"/>
    <lineage>
        <taxon>Bacteria</taxon>
        <taxon>Pseudomonadati</taxon>
        <taxon>Pseudomonadota</taxon>
        <taxon>Gammaproteobacteria</taxon>
        <taxon>Chromatiales</taxon>
        <taxon>Chromatiaceae</taxon>
        <taxon>Rheinheimera</taxon>
    </lineage>
</organism>
<keyword evidence="5" id="KW-0998">Cell outer membrane</keyword>
<reference evidence="7 8" key="1">
    <citation type="journal article" date="2023" name="Ecotoxicol. Environ. Saf.">
        <title>Mercury remediation potential of mercury-resistant strain Rheinheimera metallidurans sp. nov. isolated from a municipal waste dumping site.</title>
        <authorList>
            <person name="Yadav V."/>
            <person name="Manjhi A."/>
            <person name="Vadakedath N."/>
        </authorList>
    </citation>
    <scope>NUCLEOTIDE SEQUENCE [LARGE SCALE GENOMIC DNA]</scope>
    <source>
        <strain evidence="7 8">E-49</strain>
    </source>
</reference>
<accession>A0ABU8C9X5</accession>
<feature type="chain" id="PRO_5047417135" evidence="6">
    <location>
        <begin position="18"/>
        <end position="287"/>
    </location>
</feature>
<evidence type="ECO:0000313" key="7">
    <source>
        <dbReference type="EMBL" id="MEH8018425.1"/>
    </source>
</evidence>
<sequence length="287" mass="33180">MRYWFLLLLSLALPVQADDVPSDCDAGAHCVTEQQLYLSWALGYGQRSNPLYGGEALPLVILPEVYYYAEHWFFDNGVLGSSWQLDPQFTLSLVGQFNQEKGYFQKWFAGNAFQFRSTNASISSPILQDDRYGPQQASVREARKRPTAFDLGVQLDWFNNNWQVQGLVWQDVSNSYNGQHAGISATRFWQTVSGKWQLSSRLHWKSNKLIDTYYGIDNNEAFYLPRYNGKASWQPEIRLGWQYPLSTRVALLAFLRYLHLDDAMTDSPLVQDNNVTTWFFGISYRLF</sequence>
<dbReference type="PANTHER" id="PTHR38776:SF1">
    <property type="entry name" value="MLTA-INTERACTING PROTEIN-RELATED"/>
    <property type="match status" value="1"/>
</dbReference>
<evidence type="ECO:0000256" key="5">
    <source>
        <dbReference type="ARBA" id="ARBA00023237"/>
    </source>
</evidence>
<keyword evidence="3 6" id="KW-0732">Signal</keyword>